<dbReference type="GO" id="GO:0003723">
    <property type="term" value="F:RNA binding"/>
    <property type="evidence" value="ECO:0007669"/>
    <property type="project" value="UniProtKB-UniRule"/>
</dbReference>
<evidence type="ECO:0000256" key="1">
    <source>
        <dbReference type="PROSITE-ProRule" id="PRU00117"/>
    </source>
</evidence>
<protein>
    <recommendedName>
        <fullName evidence="2">K Homology domain-containing protein</fullName>
    </recommendedName>
</protein>
<dbReference type="GO" id="GO:0043186">
    <property type="term" value="C:P granule"/>
    <property type="evidence" value="ECO:0007669"/>
    <property type="project" value="TreeGrafter"/>
</dbReference>
<dbReference type="FunFam" id="3.30.1370.10:FF:000056">
    <property type="entry name" value="Tudor and KH domain containing"/>
    <property type="match status" value="1"/>
</dbReference>
<dbReference type="InterPro" id="IPR002999">
    <property type="entry name" value="Tudor"/>
</dbReference>
<dbReference type="InterPro" id="IPR004088">
    <property type="entry name" value="KH_dom_type_1"/>
</dbReference>
<dbReference type="InterPro" id="IPR004087">
    <property type="entry name" value="KH_dom"/>
</dbReference>
<proteinExistence type="predicted"/>
<reference evidence="3" key="2">
    <citation type="submission" date="2025-08" db="UniProtKB">
        <authorList>
            <consortium name="Ensembl"/>
        </authorList>
    </citation>
    <scope>IDENTIFICATION</scope>
</reference>
<dbReference type="SUPFAM" id="SSF54791">
    <property type="entry name" value="Eukaryotic type KH-domain (KH-domain type I)"/>
    <property type="match status" value="1"/>
</dbReference>
<dbReference type="Pfam" id="PF00567">
    <property type="entry name" value="TUDOR"/>
    <property type="match status" value="1"/>
</dbReference>
<dbReference type="GO" id="GO:0030719">
    <property type="term" value="P:P granule organization"/>
    <property type="evidence" value="ECO:0007669"/>
    <property type="project" value="TreeGrafter"/>
</dbReference>
<keyword evidence="4" id="KW-1185">Reference proteome</keyword>
<keyword evidence="1" id="KW-0694">RNA-binding</keyword>
<dbReference type="PROSITE" id="PS50084">
    <property type="entry name" value="KH_TYPE_1"/>
    <property type="match status" value="2"/>
</dbReference>
<dbReference type="GO" id="GO:0034587">
    <property type="term" value="P:piRNA processing"/>
    <property type="evidence" value="ECO:0007669"/>
    <property type="project" value="TreeGrafter"/>
</dbReference>
<dbReference type="SMART" id="SM00322">
    <property type="entry name" value="KH"/>
    <property type="match status" value="2"/>
</dbReference>
<feature type="domain" description="K Homology" evidence="2">
    <location>
        <begin position="120"/>
        <end position="169"/>
    </location>
</feature>
<dbReference type="GeneTree" id="ENSGT00940000159364"/>
<dbReference type="Gene3D" id="2.40.50.90">
    <property type="match status" value="1"/>
</dbReference>
<reference evidence="3" key="3">
    <citation type="submission" date="2025-09" db="UniProtKB">
        <authorList>
            <consortium name="Ensembl"/>
        </authorList>
    </citation>
    <scope>IDENTIFICATION</scope>
</reference>
<dbReference type="InterPro" id="IPR036612">
    <property type="entry name" value="KH_dom_type_1_sf"/>
</dbReference>
<sequence length="506" mass="55944">IAPLVFCWIQLEPIQLKNSLGLRLPASATVACILYRRYRGSREERLTFVREDDIEIEIGVPQEAVKLTTGRQGANIKQLRKQTGARIDVDTEDAVLLISGFPVQVCKAKAAIHQILTENTPVSEQLSVPQRSVGRIIGRGSEPIRSTCKASGAKITLAVAKNLILEKVSEDEELWKRIAHSVETRVRGKQPISVRRDEVAEPDGAGGPALWKTPVLAWKGGGDMAILGPKEGSWEKPNDDSIQNSGMPMFEIPGPDFSLLADEYLEVCVSAPEHPNHFWIQIIDSHSRQLDKLVNEMTQRYENSLLEDLTVHIGDIIAACLFTNAQVLGILENGNFDLYFVDFRDNGDCPLALRSDFLSLPFQCSLAQITPSGEQWEEEALDKFERLTHCTDWKPLVAKISSYVQTGISTWPKIYLHDTSNGKKLDIGLELVHKGYTLQFPEDVEENRAVPDMLKDVATKTDASLGTMLTETKKSPAEIAHALSCLSLSEAASMSGGDSLEDDCLL</sequence>
<dbReference type="Pfam" id="PF00013">
    <property type="entry name" value="KH_1"/>
    <property type="match status" value="2"/>
</dbReference>
<dbReference type="GO" id="GO:0007283">
    <property type="term" value="P:spermatogenesis"/>
    <property type="evidence" value="ECO:0007669"/>
    <property type="project" value="TreeGrafter"/>
</dbReference>
<dbReference type="PANTHER" id="PTHR22948:SF18">
    <property type="entry name" value="TUDOR AND KH DOMAIN-CONTAINING PROTEIN"/>
    <property type="match status" value="1"/>
</dbReference>
<dbReference type="InterPro" id="IPR050621">
    <property type="entry name" value="Tudor_domain_containing"/>
</dbReference>
<evidence type="ECO:0000313" key="3">
    <source>
        <dbReference type="Ensembl" id="ENSMICP00000044595.1"/>
    </source>
</evidence>
<dbReference type="GO" id="GO:0005739">
    <property type="term" value="C:mitochondrion"/>
    <property type="evidence" value="ECO:0007669"/>
    <property type="project" value="UniProtKB-ARBA"/>
</dbReference>
<feature type="domain" description="K Homology" evidence="2">
    <location>
        <begin position="52"/>
        <end position="117"/>
    </location>
</feature>
<dbReference type="Gene3D" id="2.30.30.140">
    <property type="match status" value="1"/>
</dbReference>
<dbReference type="SUPFAM" id="SSF63748">
    <property type="entry name" value="Tudor/PWWP/MBT"/>
    <property type="match status" value="1"/>
</dbReference>
<name>A0A8C5Y173_MICMU</name>
<dbReference type="PANTHER" id="PTHR22948">
    <property type="entry name" value="TUDOR DOMAIN CONTAINING PROTEIN"/>
    <property type="match status" value="1"/>
</dbReference>
<accession>A0A8C5Y173</accession>
<dbReference type="Proteomes" id="UP000694394">
    <property type="component" value="Chromosome 25"/>
</dbReference>
<dbReference type="Ensembl" id="ENSMICT00000065611.1">
    <property type="protein sequence ID" value="ENSMICP00000044595.1"/>
    <property type="gene ID" value="ENSMICG00000042330.1"/>
</dbReference>
<organism evidence="3 4">
    <name type="scientific">Microcebus murinus</name>
    <name type="common">Gray mouse lemur</name>
    <name type="synonym">Lemur murinus</name>
    <dbReference type="NCBI Taxonomy" id="30608"/>
    <lineage>
        <taxon>Eukaryota</taxon>
        <taxon>Metazoa</taxon>
        <taxon>Chordata</taxon>
        <taxon>Craniata</taxon>
        <taxon>Vertebrata</taxon>
        <taxon>Euteleostomi</taxon>
        <taxon>Mammalia</taxon>
        <taxon>Eutheria</taxon>
        <taxon>Euarchontoglires</taxon>
        <taxon>Primates</taxon>
        <taxon>Strepsirrhini</taxon>
        <taxon>Lemuriformes</taxon>
        <taxon>Cheirogaleidae</taxon>
        <taxon>Microcebus</taxon>
    </lineage>
</organism>
<dbReference type="AlphaFoldDB" id="A0A8C5Y173"/>
<dbReference type="Gene3D" id="3.30.1370.10">
    <property type="entry name" value="K Homology domain, type 1"/>
    <property type="match status" value="2"/>
</dbReference>
<dbReference type="EMBL" id="ABDC03028544">
    <property type="status" value="NOT_ANNOTATED_CDS"/>
    <property type="molecule type" value="Genomic_DNA"/>
</dbReference>
<reference evidence="3" key="1">
    <citation type="submission" date="2016-12" db="EMBL/GenBank/DDBJ databases">
        <title>Mouse lemur reference genome and diversity panel.</title>
        <authorList>
            <person name="Harris R."/>
            <person name="Larsen P."/>
            <person name="Liu Y."/>
            <person name="Hughes D.S."/>
            <person name="Murali S."/>
            <person name="Raveendran M."/>
            <person name="Korchina V."/>
            <person name="Wang M."/>
            <person name="Jhangiani S."/>
            <person name="Bandaranaike D."/>
            <person name="Bellair M."/>
            <person name="Blankenburg K."/>
            <person name="Chao H."/>
            <person name="Dahdouli M."/>
            <person name="Dinh H."/>
            <person name="Doddapaneni H."/>
            <person name="English A."/>
            <person name="Firestine M."/>
            <person name="Gnanaolivu R."/>
            <person name="Gross S."/>
            <person name="Hernandez B."/>
            <person name="Javaid M."/>
            <person name="Jayaseelan J."/>
            <person name="Jones J."/>
            <person name="Khan Z."/>
            <person name="Kovar C."/>
            <person name="Kurapati P."/>
            <person name="Le B."/>
            <person name="Lee S."/>
            <person name="Li M."/>
            <person name="Mathew T."/>
            <person name="Narasimhan A."/>
            <person name="Ngo D."/>
            <person name="Nguyen L."/>
            <person name="Okwuonu G."/>
            <person name="Ongeri F."/>
            <person name="Osuji N."/>
            <person name="Pu L.-L."/>
            <person name="Puazo M."/>
            <person name="Quiroz J."/>
            <person name="Raj R."/>
            <person name="Rajbhandari K."/>
            <person name="Reid J.G."/>
            <person name="Santibanez J."/>
            <person name="Sexton D."/>
            <person name="Skinner E."/>
            <person name="Vee V."/>
            <person name="Weissenberger G."/>
            <person name="Wu Y."/>
            <person name="Xin Y."/>
            <person name="Han Y."/>
            <person name="Campbell C."/>
            <person name="Brown A."/>
            <person name="Sullivan B."/>
            <person name="Shelton J."/>
            <person name="Brown S."/>
            <person name="Dudchenko O."/>
            <person name="Machol I."/>
            <person name="Durand N."/>
            <person name="Shamim M."/>
            <person name="Lieberman A."/>
            <person name="Muzny D.M."/>
            <person name="Richards S."/>
            <person name="Yoder A."/>
            <person name="Worley K.C."/>
            <person name="Rogers J."/>
            <person name="Gibbs R.A."/>
        </authorList>
    </citation>
    <scope>NUCLEOTIDE SEQUENCE [LARGE SCALE GENOMIC DNA]</scope>
</reference>
<dbReference type="InterPro" id="IPR035437">
    <property type="entry name" value="SNase_OB-fold_sf"/>
</dbReference>
<evidence type="ECO:0000259" key="2">
    <source>
        <dbReference type="SMART" id="SM00322"/>
    </source>
</evidence>
<evidence type="ECO:0000313" key="4">
    <source>
        <dbReference type="Proteomes" id="UP000694394"/>
    </source>
</evidence>